<dbReference type="Proteomes" id="UP000031532">
    <property type="component" value="Unassembled WGS sequence"/>
</dbReference>
<gene>
    <name evidence="1" type="ORF">QH73_0026260</name>
</gene>
<dbReference type="Gene3D" id="3.90.550.10">
    <property type="entry name" value="Spore Coat Polysaccharide Biosynthesis Protein SpsA, Chain A"/>
    <property type="match status" value="1"/>
</dbReference>
<evidence type="ECO:0000313" key="1">
    <source>
        <dbReference type="EMBL" id="NHC38081.1"/>
    </source>
</evidence>
<dbReference type="RefSeq" id="WP_039713760.1">
    <property type="nucleotide sequence ID" value="NZ_JTJC03000017.1"/>
</dbReference>
<dbReference type="SUPFAM" id="SSF53448">
    <property type="entry name" value="Nucleotide-diphospho-sugar transferases"/>
    <property type="match status" value="1"/>
</dbReference>
<proteinExistence type="predicted"/>
<keyword evidence="2" id="KW-1185">Reference proteome</keyword>
<dbReference type="EMBL" id="JTJC03000017">
    <property type="protein sequence ID" value="NHC38081.1"/>
    <property type="molecule type" value="Genomic_DNA"/>
</dbReference>
<dbReference type="AlphaFoldDB" id="A0A9X5EA52"/>
<protein>
    <submittedName>
        <fullName evidence="1">Glycosyltransferase family 2 protein</fullName>
    </submittedName>
</protein>
<comment type="caution">
    <text evidence="1">The sequence shown here is derived from an EMBL/GenBank/DDBJ whole genome shotgun (WGS) entry which is preliminary data.</text>
</comment>
<dbReference type="OrthoDB" id="5180856at2"/>
<name>A0A9X5EA52_9CYAN</name>
<sequence length="309" mass="36903">MSHWQLQTPITFIIFNRPDTTAKVFEAIREIKPPKLFVIADGPRNNKLHDVEKCHNTRLIIEQVDWDCEVVKNYSDINLGCQMRVSSGLKWVFSHVEETIILEDDCLPHPSFFRYCEELLTKYKCDYRIMSIAGVNFQQDQQETEYSYYFSQFHDCWGWATWKRAWQHFDFEMKLWSKIKNSGLLKDKLFDRRMFKHWDYEFSSTYNGRINSWYYRWLFSCWMQSGLGIFPSVNLVSNIGFSKDATHTIIKRSYSDLPTEAIDFPIKHPPFILRDIEADKLTQRTRFNTPISIRLQAKLQKIINDCILK</sequence>
<accession>A0A9X5EA52</accession>
<reference evidence="1 2" key="1">
    <citation type="journal article" date="2015" name="Genome Announc.">
        <title>Draft Genome Sequence of the Terrestrial Cyanobacterium Scytonema millei VB511283, Isolated from Eastern India.</title>
        <authorList>
            <person name="Sen D."/>
            <person name="Chandrababunaidu M.M."/>
            <person name="Singh D."/>
            <person name="Sanghi N."/>
            <person name="Ghorai A."/>
            <person name="Mishra G.P."/>
            <person name="Madduluri M."/>
            <person name="Adhikary S.P."/>
            <person name="Tripathy S."/>
        </authorList>
    </citation>
    <scope>NUCLEOTIDE SEQUENCE [LARGE SCALE GENOMIC DNA]</scope>
    <source>
        <strain evidence="1 2">VB511283</strain>
    </source>
</reference>
<evidence type="ECO:0000313" key="2">
    <source>
        <dbReference type="Proteomes" id="UP000031532"/>
    </source>
</evidence>
<organism evidence="1 2">
    <name type="scientific">Scytonema millei VB511283</name>
    <dbReference type="NCBI Taxonomy" id="1245923"/>
    <lineage>
        <taxon>Bacteria</taxon>
        <taxon>Bacillati</taxon>
        <taxon>Cyanobacteriota</taxon>
        <taxon>Cyanophyceae</taxon>
        <taxon>Nostocales</taxon>
        <taxon>Scytonemataceae</taxon>
        <taxon>Scytonema</taxon>
    </lineage>
</organism>
<dbReference type="InterPro" id="IPR029044">
    <property type="entry name" value="Nucleotide-diphossugar_trans"/>
</dbReference>